<evidence type="ECO:0000259" key="11">
    <source>
        <dbReference type="SMART" id="SM00563"/>
    </source>
</evidence>
<evidence type="ECO:0000256" key="2">
    <source>
        <dbReference type="ARBA" id="ARBA00004728"/>
    </source>
</evidence>
<dbReference type="GO" id="GO:0016024">
    <property type="term" value="P:CDP-diacylglycerol biosynthetic process"/>
    <property type="evidence" value="ECO:0007669"/>
    <property type="project" value="UniProtKB-UniPathway"/>
</dbReference>
<dbReference type="AlphaFoldDB" id="A0A7Y0Q5G4"/>
<comment type="similarity">
    <text evidence="4 9">Belongs to the 1-acyl-sn-glycerol-3-phosphate acyltransferase family.</text>
</comment>
<comment type="domain">
    <text evidence="9">The HXXXXD motif is essential for acyltransferase activity and may constitute the binding site for the phosphate moiety of the glycerol-3-phosphate.</text>
</comment>
<evidence type="ECO:0000256" key="7">
    <source>
        <dbReference type="ARBA" id="ARBA00022679"/>
    </source>
</evidence>
<keyword evidence="10" id="KW-0472">Membrane</keyword>
<comment type="caution">
    <text evidence="12">The sequence shown here is derived from an EMBL/GenBank/DDBJ whole genome shotgun (WGS) entry which is preliminary data.</text>
</comment>
<evidence type="ECO:0000256" key="6">
    <source>
        <dbReference type="ARBA" id="ARBA00016139"/>
    </source>
</evidence>
<evidence type="ECO:0000256" key="5">
    <source>
        <dbReference type="ARBA" id="ARBA00013211"/>
    </source>
</evidence>
<feature type="domain" description="Phospholipid/glycerol acyltransferase" evidence="11">
    <location>
        <begin position="67"/>
        <end position="182"/>
    </location>
</feature>
<dbReference type="SUPFAM" id="SSF69593">
    <property type="entry name" value="Glycerol-3-phosphate (1)-acyltransferase"/>
    <property type="match status" value="1"/>
</dbReference>
<dbReference type="InterPro" id="IPR004552">
    <property type="entry name" value="AGP_acyltrans"/>
</dbReference>
<organism evidence="12 13">
    <name type="scientific">Thalassotalea algicola</name>
    <dbReference type="NCBI Taxonomy" id="2716224"/>
    <lineage>
        <taxon>Bacteria</taxon>
        <taxon>Pseudomonadati</taxon>
        <taxon>Pseudomonadota</taxon>
        <taxon>Gammaproteobacteria</taxon>
        <taxon>Alteromonadales</taxon>
        <taxon>Colwelliaceae</taxon>
        <taxon>Thalassotalea</taxon>
    </lineage>
</organism>
<dbReference type="Proteomes" id="UP000568664">
    <property type="component" value="Unassembled WGS sequence"/>
</dbReference>
<dbReference type="Pfam" id="PF01553">
    <property type="entry name" value="Acyltransferase"/>
    <property type="match status" value="1"/>
</dbReference>
<protein>
    <recommendedName>
        <fullName evidence="6 9">1-acyl-sn-glycerol-3-phosphate acyltransferase</fullName>
        <ecNumber evidence="5 9">2.3.1.51</ecNumber>
    </recommendedName>
</protein>
<keyword evidence="7 9" id="KW-0808">Transferase</keyword>
<proteinExistence type="inferred from homology"/>
<accession>A0A7Y0Q5G4</accession>
<dbReference type="PROSITE" id="PS51257">
    <property type="entry name" value="PROKAR_LIPOPROTEIN"/>
    <property type="match status" value="1"/>
</dbReference>
<dbReference type="RefSeq" id="WP_169073612.1">
    <property type="nucleotide sequence ID" value="NZ_JABBXH010000001.1"/>
</dbReference>
<evidence type="ECO:0000256" key="1">
    <source>
        <dbReference type="ARBA" id="ARBA00001141"/>
    </source>
</evidence>
<keyword evidence="9" id="KW-0594">Phospholipid biosynthesis</keyword>
<dbReference type="NCBIfam" id="TIGR00530">
    <property type="entry name" value="AGP_acyltrn"/>
    <property type="match status" value="1"/>
</dbReference>
<evidence type="ECO:0000313" key="12">
    <source>
        <dbReference type="EMBL" id="NMP30288.1"/>
    </source>
</evidence>
<evidence type="ECO:0000256" key="9">
    <source>
        <dbReference type="RuleBase" id="RU361267"/>
    </source>
</evidence>
<dbReference type="SMART" id="SM00563">
    <property type="entry name" value="PlsC"/>
    <property type="match status" value="1"/>
</dbReference>
<keyword evidence="10" id="KW-1133">Transmembrane helix</keyword>
<dbReference type="PANTHER" id="PTHR10434:SF11">
    <property type="entry name" value="1-ACYL-SN-GLYCEROL-3-PHOSPHATE ACYLTRANSFERASE"/>
    <property type="match status" value="1"/>
</dbReference>
<dbReference type="GO" id="GO:0005886">
    <property type="term" value="C:plasma membrane"/>
    <property type="evidence" value="ECO:0007669"/>
    <property type="project" value="TreeGrafter"/>
</dbReference>
<dbReference type="EMBL" id="JABBXH010000001">
    <property type="protein sequence ID" value="NMP30288.1"/>
    <property type="molecule type" value="Genomic_DNA"/>
</dbReference>
<dbReference type="InterPro" id="IPR002123">
    <property type="entry name" value="Plipid/glycerol_acylTrfase"/>
</dbReference>
<comment type="catalytic activity">
    <reaction evidence="1 9">
        <text>a 1-acyl-sn-glycero-3-phosphate + an acyl-CoA = a 1,2-diacyl-sn-glycero-3-phosphate + CoA</text>
        <dbReference type="Rhea" id="RHEA:19709"/>
        <dbReference type="ChEBI" id="CHEBI:57287"/>
        <dbReference type="ChEBI" id="CHEBI:57970"/>
        <dbReference type="ChEBI" id="CHEBI:58342"/>
        <dbReference type="ChEBI" id="CHEBI:58608"/>
        <dbReference type="EC" id="2.3.1.51"/>
    </reaction>
</comment>
<name>A0A7Y0Q5G4_9GAMM</name>
<keyword evidence="9" id="KW-0443">Lipid metabolism</keyword>
<evidence type="ECO:0000256" key="4">
    <source>
        <dbReference type="ARBA" id="ARBA00008655"/>
    </source>
</evidence>
<comment type="pathway">
    <text evidence="3">Lipid metabolism.</text>
</comment>
<dbReference type="CDD" id="cd07989">
    <property type="entry name" value="LPLAT_AGPAT-like"/>
    <property type="match status" value="1"/>
</dbReference>
<dbReference type="GO" id="GO:0006654">
    <property type="term" value="P:phosphatidic acid biosynthetic process"/>
    <property type="evidence" value="ECO:0007669"/>
    <property type="project" value="TreeGrafter"/>
</dbReference>
<keyword evidence="10" id="KW-0812">Transmembrane</keyword>
<dbReference type="PANTHER" id="PTHR10434">
    <property type="entry name" value="1-ACYL-SN-GLYCEROL-3-PHOSPHATE ACYLTRANSFERASE"/>
    <property type="match status" value="1"/>
</dbReference>
<evidence type="ECO:0000313" key="13">
    <source>
        <dbReference type="Proteomes" id="UP000568664"/>
    </source>
</evidence>
<keyword evidence="9" id="KW-0444">Lipid biosynthesis</keyword>
<evidence type="ECO:0000256" key="10">
    <source>
        <dbReference type="SAM" id="Phobius"/>
    </source>
</evidence>
<keyword evidence="13" id="KW-1185">Reference proteome</keyword>
<evidence type="ECO:0000256" key="8">
    <source>
        <dbReference type="ARBA" id="ARBA00023315"/>
    </source>
</evidence>
<dbReference type="UniPathway" id="UPA00557">
    <property type="reaction ID" value="UER00613"/>
</dbReference>
<keyword evidence="8 9" id="KW-0012">Acyltransferase</keyword>
<dbReference type="EC" id="2.3.1.51" evidence="5 9"/>
<dbReference type="GO" id="GO:0003841">
    <property type="term" value="F:1-acylglycerol-3-phosphate O-acyltransferase activity"/>
    <property type="evidence" value="ECO:0007669"/>
    <property type="project" value="UniProtKB-UniRule"/>
</dbReference>
<reference evidence="12 13" key="1">
    <citation type="submission" date="2020-04" db="EMBL/GenBank/DDBJ databases">
        <title>Thalassotalea sp. M1531, isolated from the surface of marine red alga.</title>
        <authorList>
            <person name="Pang L."/>
            <person name="Lu D.-C."/>
        </authorList>
    </citation>
    <scope>NUCLEOTIDE SEQUENCE [LARGE SCALE GENOMIC DNA]</scope>
    <source>
        <strain evidence="12 13">M1531</strain>
    </source>
</reference>
<feature type="transmembrane region" description="Helical" evidence="10">
    <location>
        <begin position="7"/>
        <end position="27"/>
    </location>
</feature>
<gene>
    <name evidence="12" type="ORF">HII17_01835</name>
</gene>
<keyword evidence="9" id="KW-1208">Phospholipid metabolism</keyword>
<comment type="pathway">
    <text evidence="2">Phospholipid metabolism; CDP-diacylglycerol biosynthesis; CDP-diacylglycerol from sn-glycerol 3-phosphate: step 2/3.</text>
</comment>
<evidence type="ECO:0000256" key="3">
    <source>
        <dbReference type="ARBA" id="ARBA00005189"/>
    </source>
</evidence>
<sequence>MLAVIRIILLAIFLVLISIYACIFSLLRPFHRNNVYHAAHILGKLSKLLGITLEIRLPYEMEKHEPVVYVCNHQNSYDLFTVANAVQPHTVSIGKKSLKWIPFFGQMYWLTGNILIDRKNTNKAMNTIATAADKMKEKKLSVWLFPEGTRSYGRGLLKFKTGAFRTAVQADAPIVPVCASNTHGEVNLNRWNNGKMIIEFLPPVYLTDTDKENIRALADRVRASMLEKINEISTEVGTKLPNHDAEK</sequence>